<dbReference type="Proteomes" id="UP000823842">
    <property type="component" value="Unassembled WGS sequence"/>
</dbReference>
<feature type="transmembrane region" description="Helical" evidence="7">
    <location>
        <begin position="413"/>
        <end position="435"/>
    </location>
</feature>
<feature type="domain" description="ABC3 transporter permease C-terminal" evidence="8">
    <location>
        <begin position="246"/>
        <end position="361"/>
    </location>
</feature>
<evidence type="ECO:0000256" key="6">
    <source>
        <dbReference type="ARBA" id="ARBA00038076"/>
    </source>
</evidence>
<sequence length="835" mass="94778">MKEEKKKHLKLHRRFIIGYKKNSGALFLCFVLSIILFTVMLVLLHTNFQIGNLQLKTEFTPSDFYIDDLSFEQTEKLKQDPDVEWTAMEQGESRIYQKNNQQVHLIKSDDHAPVMMAGVLEGSLPKNKGEIVAERWTLMNLGIQPSAGQTVQLENQDTGEIETFFLTGILSDIYGNKKYGLLSLYTPMDKGEQEGYLAYVKLKDGVDYQKKVKELKTALEISADQLKECPARADMKELYFQDGEMIGILLAVCLIIFYGVYRITFMARVELYGTLRAVGMKKGELKKMMVLELYQLYLASIPVGVLLGIFLAHMVMAASGDYNLEIYLNQETVRFRPVIPWGGILLSILAMAAGVGLIGYKAGCRAAKTSVTELLAGDLGKKEKKADCFSIEKAKTKTGFLVRMGGKYLFKDWQMGCFLMLTVCVGAVLFTGLAYQAKIEKIHREDTKELYYLNGEYALTMQFFNLAEQGISRENGEKIKALSSVRIVKTSSSLPVRVIDEGQVKRNEAYYMEHNERMEEIYGYGDAGFDGKNQVYKSQLCGYNTEALKALKPYVVEGDYDPEHMGEDEVILWVMRTDDSRQGQPPGNYKEGTPLMEYHPGDEIQIKYRADLKTDSLEYEAFRDEGEAYVYRTFRVAAVVSFGYMYDCNRNVYPLLITTDSCIQKIAPGSGFQCMYLDGAPGMTKEEQSSLEHKLIELGSRNNNISTRSLLSEIRQNEMFYYKQMVYIYGIGIVVFFLALLNIRNNLRYRMQARTREISMLRAIGLSIPMTKRMLFFENIFLGMAGILLAFICLQPVLRGLYHRSQMQAFGHGFAFAYGEFLLIAAVTLGLCGLL</sequence>
<dbReference type="PANTHER" id="PTHR30572">
    <property type="entry name" value="MEMBRANE COMPONENT OF TRANSPORTER-RELATED"/>
    <property type="match status" value="1"/>
</dbReference>
<dbReference type="Pfam" id="PF02687">
    <property type="entry name" value="FtsX"/>
    <property type="match status" value="2"/>
</dbReference>
<keyword evidence="5 7" id="KW-0472">Membrane</keyword>
<reference evidence="9" key="2">
    <citation type="submission" date="2021-04" db="EMBL/GenBank/DDBJ databases">
        <authorList>
            <person name="Gilroy R."/>
        </authorList>
    </citation>
    <scope>NUCLEOTIDE SEQUENCE</scope>
    <source>
        <strain evidence="9">ChiSjej1B19-5720</strain>
    </source>
</reference>
<feature type="transmembrane region" description="Helical" evidence="7">
    <location>
        <begin position="810"/>
        <end position="834"/>
    </location>
</feature>
<keyword evidence="2" id="KW-1003">Cell membrane</keyword>
<feature type="transmembrane region" description="Helical" evidence="7">
    <location>
        <begin position="23"/>
        <end position="44"/>
    </location>
</feature>
<dbReference type="AlphaFoldDB" id="A0A9D2RW87"/>
<feature type="transmembrane region" description="Helical" evidence="7">
    <location>
        <begin position="338"/>
        <end position="360"/>
    </location>
</feature>
<evidence type="ECO:0000256" key="3">
    <source>
        <dbReference type="ARBA" id="ARBA00022692"/>
    </source>
</evidence>
<dbReference type="GO" id="GO:0005886">
    <property type="term" value="C:plasma membrane"/>
    <property type="evidence" value="ECO:0007669"/>
    <property type="project" value="UniProtKB-SubCell"/>
</dbReference>
<evidence type="ECO:0000259" key="8">
    <source>
        <dbReference type="Pfam" id="PF02687"/>
    </source>
</evidence>
<dbReference type="PANTHER" id="PTHR30572:SF4">
    <property type="entry name" value="ABC TRANSPORTER PERMEASE YTRF"/>
    <property type="match status" value="1"/>
</dbReference>
<feature type="transmembrane region" description="Helical" evidence="7">
    <location>
        <begin position="296"/>
        <end position="318"/>
    </location>
</feature>
<evidence type="ECO:0000256" key="1">
    <source>
        <dbReference type="ARBA" id="ARBA00004651"/>
    </source>
</evidence>
<keyword evidence="4 7" id="KW-1133">Transmembrane helix</keyword>
<gene>
    <name evidence="9" type="ORF">IAA06_01945</name>
</gene>
<evidence type="ECO:0000256" key="4">
    <source>
        <dbReference type="ARBA" id="ARBA00022989"/>
    </source>
</evidence>
<comment type="similarity">
    <text evidence="6">Belongs to the ABC-4 integral membrane protein family.</text>
</comment>
<comment type="subcellular location">
    <subcellularLocation>
        <location evidence="1">Cell membrane</location>
        <topology evidence="1">Multi-pass membrane protein</topology>
    </subcellularLocation>
</comment>
<proteinExistence type="inferred from homology"/>
<feature type="transmembrane region" description="Helical" evidence="7">
    <location>
        <begin position="725"/>
        <end position="743"/>
    </location>
</feature>
<evidence type="ECO:0000256" key="5">
    <source>
        <dbReference type="ARBA" id="ARBA00023136"/>
    </source>
</evidence>
<evidence type="ECO:0000313" key="9">
    <source>
        <dbReference type="EMBL" id="HJB27540.1"/>
    </source>
</evidence>
<organism evidence="9 10">
    <name type="scientific">Candidatus Blautia faecavium</name>
    <dbReference type="NCBI Taxonomy" id="2838487"/>
    <lineage>
        <taxon>Bacteria</taxon>
        <taxon>Bacillati</taxon>
        <taxon>Bacillota</taxon>
        <taxon>Clostridia</taxon>
        <taxon>Lachnospirales</taxon>
        <taxon>Lachnospiraceae</taxon>
        <taxon>Blautia</taxon>
    </lineage>
</organism>
<dbReference type="EMBL" id="DWYZ01000047">
    <property type="protein sequence ID" value="HJB27540.1"/>
    <property type="molecule type" value="Genomic_DNA"/>
</dbReference>
<feature type="non-terminal residue" evidence="9">
    <location>
        <position position="835"/>
    </location>
</feature>
<protein>
    <submittedName>
        <fullName evidence="9">ABC transporter permease</fullName>
    </submittedName>
</protein>
<dbReference type="GO" id="GO:0022857">
    <property type="term" value="F:transmembrane transporter activity"/>
    <property type="evidence" value="ECO:0007669"/>
    <property type="project" value="TreeGrafter"/>
</dbReference>
<comment type="caution">
    <text evidence="9">The sequence shown here is derived from an EMBL/GenBank/DDBJ whole genome shotgun (WGS) entry which is preliminary data.</text>
</comment>
<reference evidence="9" key="1">
    <citation type="journal article" date="2021" name="PeerJ">
        <title>Extensive microbial diversity within the chicken gut microbiome revealed by metagenomics and culture.</title>
        <authorList>
            <person name="Gilroy R."/>
            <person name="Ravi A."/>
            <person name="Getino M."/>
            <person name="Pursley I."/>
            <person name="Horton D.L."/>
            <person name="Alikhan N.F."/>
            <person name="Baker D."/>
            <person name="Gharbi K."/>
            <person name="Hall N."/>
            <person name="Watson M."/>
            <person name="Adriaenssens E.M."/>
            <person name="Foster-Nyarko E."/>
            <person name="Jarju S."/>
            <person name="Secka A."/>
            <person name="Antonio M."/>
            <person name="Oren A."/>
            <person name="Chaudhuri R.R."/>
            <person name="La Ragione R."/>
            <person name="Hildebrand F."/>
            <person name="Pallen M.J."/>
        </authorList>
    </citation>
    <scope>NUCLEOTIDE SEQUENCE</scope>
    <source>
        <strain evidence="9">ChiSjej1B19-5720</strain>
    </source>
</reference>
<name>A0A9D2RW87_9FIRM</name>
<dbReference type="InterPro" id="IPR050250">
    <property type="entry name" value="Macrolide_Exporter_MacB"/>
</dbReference>
<feature type="domain" description="ABC3 transporter permease C-terminal" evidence="8">
    <location>
        <begin position="731"/>
        <end position="833"/>
    </location>
</feature>
<feature type="transmembrane region" description="Helical" evidence="7">
    <location>
        <begin position="780"/>
        <end position="798"/>
    </location>
</feature>
<evidence type="ECO:0000313" key="10">
    <source>
        <dbReference type="Proteomes" id="UP000823842"/>
    </source>
</evidence>
<feature type="transmembrane region" description="Helical" evidence="7">
    <location>
        <begin position="245"/>
        <end position="261"/>
    </location>
</feature>
<accession>A0A9D2RW87</accession>
<evidence type="ECO:0000256" key="7">
    <source>
        <dbReference type="SAM" id="Phobius"/>
    </source>
</evidence>
<keyword evidence="3 7" id="KW-0812">Transmembrane</keyword>
<evidence type="ECO:0000256" key="2">
    <source>
        <dbReference type="ARBA" id="ARBA00022475"/>
    </source>
</evidence>
<dbReference type="InterPro" id="IPR003838">
    <property type="entry name" value="ABC3_permease_C"/>
</dbReference>